<proteinExistence type="inferred from homology"/>
<name>A0AAV3AJL8_PYXAD</name>
<dbReference type="InterPro" id="IPR003690">
    <property type="entry name" value="MTERF"/>
</dbReference>
<dbReference type="PANTHER" id="PTHR15437">
    <property type="entry name" value="TRANSCRIPTION TERMINATION FACTOR, MITOCHONDRIAL"/>
    <property type="match status" value="1"/>
</dbReference>
<gene>
    <name evidence="13" type="ORF">GDO54_012776</name>
</gene>
<accession>A0AAV3AJL8</accession>
<comment type="caution">
    <text evidence="13">The sequence shown here is derived from an EMBL/GenBank/DDBJ whole genome shotgun (WGS) entry which is preliminary data.</text>
</comment>
<evidence type="ECO:0000256" key="6">
    <source>
        <dbReference type="ARBA" id="ARBA00022737"/>
    </source>
</evidence>
<keyword evidence="8" id="KW-0805">Transcription regulation</keyword>
<keyword evidence="9" id="KW-0238">DNA-binding</keyword>
<dbReference type="Pfam" id="PF02536">
    <property type="entry name" value="mTERF"/>
    <property type="match status" value="1"/>
</dbReference>
<evidence type="ECO:0000256" key="2">
    <source>
        <dbReference type="ARBA" id="ARBA00007692"/>
    </source>
</evidence>
<evidence type="ECO:0000256" key="8">
    <source>
        <dbReference type="ARBA" id="ARBA00023015"/>
    </source>
</evidence>
<comment type="subunit">
    <text evidence="3">Monomer.</text>
</comment>
<keyword evidence="14" id="KW-1185">Reference proteome</keyword>
<dbReference type="Proteomes" id="UP001181693">
    <property type="component" value="Unassembled WGS sequence"/>
</dbReference>
<dbReference type="GO" id="GO:0003677">
    <property type="term" value="F:DNA binding"/>
    <property type="evidence" value="ECO:0007669"/>
    <property type="project" value="UniProtKB-KW"/>
</dbReference>
<dbReference type="PANTHER" id="PTHR15437:SF2">
    <property type="entry name" value="TRANSCRIPTION TERMINATION FACTOR 1, MITOCHONDRIAL"/>
    <property type="match status" value="1"/>
</dbReference>
<evidence type="ECO:0000256" key="11">
    <source>
        <dbReference type="ARBA" id="ARBA00023163"/>
    </source>
</evidence>
<keyword evidence="7" id="KW-0809">Transit peptide</keyword>
<evidence type="ECO:0000256" key="12">
    <source>
        <dbReference type="ARBA" id="ARBA00037520"/>
    </source>
</evidence>
<keyword evidence="11" id="KW-0804">Transcription</keyword>
<dbReference type="SMART" id="SM00733">
    <property type="entry name" value="Mterf"/>
    <property type="match status" value="5"/>
</dbReference>
<dbReference type="EMBL" id="DYDO01000005">
    <property type="protein sequence ID" value="DBA25220.1"/>
    <property type="molecule type" value="Genomic_DNA"/>
</dbReference>
<evidence type="ECO:0000313" key="14">
    <source>
        <dbReference type="Proteomes" id="UP001181693"/>
    </source>
</evidence>
<keyword evidence="6" id="KW-0677">Repeat</keyword>
<comment type="function">
    <text evidence="12">Transcription termination factor. Binds to a 28 bp region within the tRNA(Leu(uur)) gene at a position immediately adjacent to and downstream of the 16S rRNA gene; this region comprises a tridecamer sequence critical for directing accurate termination. Binds DNA along the major grove and promotes DNA bending and partial unwinding. Promotes base flipping. Transcription termination activity appears to be polarized with highest specificity for transcripts initiated on the light strand.</text>
</comment>
<keyword evidence="5" id="KW-0597">Phosphoprotein</keyword>
<dbReference type="Gene3D" id="1.25.70.10">
    <property type="entry name" value="Transcription termination factor 3, mitochondrial"/>
    <property type="match status" value="1"/>
</dbReference>
<dbReference type="GO" id="GO:0006393">
    <property type="term" value="P:termination of mitochondrial transcription"/>
    <property type="evidence" value="ECO:0007669"/>
    <property type="project" value="TreeGrafter"/>
</dbReference>
<organism evidence="13 14">
    <name type="scientific">Pyxicephalus adspersus</name>
    <name type="common">African bullfrog</name>
    <dbReference type="NCBI Taxonomy" id="30357"/>
    <lineage>
        <taxon>Eukaryota</taxon>
        <taxon>Metazoa</taxon>
        <taxon>Chordata</taxon>
        <taxon>Craniata</taxon>
        <taxon>Vertebrata</taxon>
        <taxon>Euteleostomi</taxon>
        <taxon>Amphibia</taxon>
        <taxon>Batrachia</taxon>
        <taxon>Anura</taxon>
        <taxon>Neobatrachia</taxon>
        <taxon>Ranoidea</taxon>
        <taxon>Pyxicephalidae</taxon>
        <taxon>Pyxicephalinae</taxon>
        <taxon>Pyxicephalus</taxon>
    </lineage>
</organism>
<evidence type="ECO:0000256" key="5">
    <source>
        <dbReference type="ARBA" id="ARBA00022553"/>
    </source>
</evidence>
<evidence type="ECO:0000256" key="1">
    <source>
        <dbReference type="ARBA" id="ARBA00004173"/>
    </source>
</evidence>
<evidence type="ECO:0000256" key="10">
    <source>
        <dbReference type="ARBA" id="ARBA00023128"/>
    </source>
</evidence>
<comment type="similarity">
    <text evidence="2">Belongs to the mTERF family.</text>
</comment>
<sequence length="377" mass="43150">MALKVLISTSSHFWSHLKCAGNKNFPKPELRNVVWKLLHTEQVSNYGVKAESENVAIANVDAAKTSKPQAAVRTKANHGDQVRMFLRKKGVLEETIDSVLSRYPRAIMRPSENLQATWEIWKSILKTDLQVLQTLVRSPESFFRSSDLENLNENISYLSSQGLPPKIVTQLMAKAPRTFSNRVTLNQAMVEFLQNLCSSFGGNNPQEFARTLISKKIYLLSRSTRRIQANIEMIQTILKIPDSEILDWIQSHGFGILDLGNTYITKNFDNMQKKLQSLGCLEEEIISSILEFPRVLYLSPGNFNTKIDLLLKYDIKVHQILKTPRVLEMSTATLQSRIEELLKHEYDFQTFGIGLLLVSKTRYKSRVEKFVNSKDKR</sequence>
<protein>
    <submittedName>
        <fullName evidence="13">Uncharacterized protein</fullName>
    </submittedName>
</protein>
<evidence type="ECO:0000256" key="7">
    <source>
        <dbReference type="ARBA" id="ARBA00022946"/>
    </source>
</evidence>
<dbReference type="InterPro" id="IPR038538">
    <property type="entry name" value="MTERF_sf"/>
</dbReference>
<evidence type="ECO:0000256" key="4">
    <source>
        <dbReference type="ARBA" id="ARBA00022472"/>
    </source>
</evidence>
<keyword evidence="4" id="KW-0806">Transcription termination</keyword>
<dbReference type="GO" id="GO:0005759">
    <property type="term" value="C:mitochondrial matrix"/>
    <property type="evidence" value="ECO:0007669"/>
    <property type="project" value="TreeGrafter"/>
</dbReference>
<evidence type="ECO:0000256" key="9">
    <source>
        <dbReference type="ARBA" id="ARBA00023125"/>
    </source>
</evidence>
<dbReference type="AlphaFoldDB" id="A0AAV3AJL8"/>
<keyword evidence="10" id="KW-0496">Mitochondrion</keyword>
<comment type="subcellular location">
    <subcellularLocation>
        <location evidence="1">Mitochondrion</location>
    </subcellularLocation>
</comment>
<evidence type="ECO:0000256" key="3">
    <source>
        <dbReference type="ARBA" id="ARBA00011245"/>
    </source>
</evidence>
<reference evidence="13" key="1">
    <citation type="thesis" date="2020" institute="ProQuest LLC" country="789 East Eisenhower Parkway, Ann Arbor, MI, USA">
        <title>Comparative Genomics and Chromosome Evolution.</title>
        <authorList>
            <person name="Mudd A.B."/>
        </authorList>
    </citation>
    <scope>NUCLEOTIDE SEQUENCE</scope>
    <source>
        <strain evidence="13">1538</strain>
        <tissue evidence="13">Blood</tissue>
    </source>
</reference>
<evidence type="ECO:0000313" key="13">
    <source>
        <dbReference type="EMBL" id="DBA25220.1"/>
    </source>
</evidence>